<dbReference type="PANTHER" id="PTHR33096:SF1">
    <property type="entry name" value="CXC1-LIKE CYSTEINE CLUSTER ASSOCIATED WITH KDZ TRANSPOSASES DOMAIN-CONTAINING PROTEIN"/>
    <property type="match status" value="1"/>
</dbReference>
<evidence type="ECO:0000313" key="2">
    <source>
        <dbReference type="Proteomes" id="UP000001072"/>
    </source>
</evidence>
<dbReference type="KEGG" id="mlr:MELLADRAFT_64005"/>
<dbReference type="AlphaFoldDB" id="F4RPU0"/>
<organism evidence="2">
    <name type="scientific">Melampsora larici-populina (strain 98AG31 / pathotype 3-4-7)</name>
    <name type="common">Poplar leaf rust fungus</name>
    <dbReference type="NCBI Taxonomy" id="747676"/>
    <lineage>
        <taxon>Eukaryota</taxon>
        <taxon>Fungi</taxon>
        <taxon>Dikarya</taxon>
        <taxon>Basidiomycota</taxon>
        <taxon>Pucciniomycotina</taxon>
        <taxon>Pucciniomycetes</taxon>
        <taxon>Pucciniales</taxon>
        <taxon>Melampsoraceae</taxon>
        <taxon>Melampsora</taxon>
    </lineage>
</organism>
<name>F4RPU0_MELLP</name>
<accession>F4RPU0</accession>
<reference evidence="2" key="1">
    <citation type="journal article" date="2011" name="Proc. Natl. Acad. Sci. U.S.A.">
        <title>Obligate biotrophy features unraveled by the genomic analysis of rust fungi.</title>
        <authorList>
            <person name="Duplessis S."/>
            <person name="Cuomo C.A."/>
            <person name="Lin Y.-C."/>
            <person name="Aerts A."/>
            <person name="Tisserant E."/>
            <person name="Veneault-Fourrey C."/>
            <person name="Joly D.L."/>
            <person name="Hacquard S."/>
            <person name="Amselem J."/>
            <person name="Cantarel B.L."/>
            <person name="Chiu R."/>
            <person name="Coutinho P.M."/>
            <person name="Feau N."/>
            <person name="Field M."/>
            <person name="Frey P."/>
            <person name="Gelhaye E."/>
            <person name="Goldberg J."/>
            <person name="Grabherr M.G."/>
            <person name="Kodira C.D."/>
            <person name="Kohler A."/>
            <person name="Kuees U."/>
            <person name="Lindquist E.A."/>
            <person name="Lucas S.M."/>
            <person name="Mago R."/>
            <person name="Mauceli E."/>
            <person name="Morin E."/>
            <person name="Murat C."/>
            <person name="Pangilinan J.L."/>
            <person name="Park R."/>
            <person name="Pearson M."/>
            <person name="Quesneville H."/>
            <person name="Rouhier N."/>
            <person name="Sakthikumar S."/>
            <person name="Salamov A.A."/>
            <person name="Schmutz J."/>
            <person name="Selles B."/>
            <person name="Shapiro H."/>
            <person name="Tanguay P."/>
            <person name="Tuskan G.A."/>
            <person name="Henrissat B."/>
            <person name="Van de Peer Y."/>
            <person name="Rouze P."/>
            <person name="Ellis J.G."/>
            <person name="Dodds P.N."/>
            <person name="Schein J.E."/>
            <person name="Zhong S."/>
            <person name="Hamelin R.C."/>
            <person name="Grigoriev I.V."/>
            <person name="Szabo L.J."/>
            <person name="Martin F."/>
        </authorList>
    </citation>
    <scope>NUCLEOTIDE SEQUENCE [LARGE SCALE GENOMIC DNA]</scope>
    <source>
        <strain evidence="2">98AG31 / pathotype 3-4-7</strain>
    </source>
</reference>
<gene>
    <name evidence="1" type="ORF">MELLADRAFT_64005</name>
</gene>
<sequence>MQTREEQKNLLRLPQTIVLAETKAHDLAQELGTKLLAARDGNKTALIALQIAKSNLYEAKVGLVEQQRRAHLHTGTTDQAYNNQQHNKKKNLPQKKYRTYHRHVLKYNSQPRRRRRDMLCDPTYEELLSMAVTDGFWDLGGLSHPDEEWASNDHTREGIQLYLLLRAAKEEIKRIARETCQLIWWALEYQVKIDDVRRKLLLTEDYFLLMDDVGYWVGRRAEMDSRVL</sequence>
<dbReference type="HOGENOM" id="CLU_1200059_0_0_1"/>
<dbReference type="PANTHER" id="PTHR33096">
    <property type="entry name" value="CXC2 DOMAIN-CONTAINING PROTEIN"/>
    <property type="match status" value="1"/>
</dbReference>
<dbReference type="Proteomes" id="UP000001072">
    <property type="component" value="Unassembled WGS sequence"/>
</dbReference>
<dbReference type="VEuPathDB" id="FungiDB:MELLADRAFT_64005"/>
<proteinExistence type="predicted"/>
<evidence type="ECO:0000313" key="1">
    <source>
        <dbReference type="EMBL" id="EGG05679.1"/>
    </source>
</evidence>
<dbReference type="GeneID" id="18930197"/>
<protein>
    <submittedName>
        <fullName evidence="1">Uncharacterized protein</fullName>
    </submittedName>
</protein>
<dbReference type="InParanoid" id="F4RPU0"/>
<keyword evidence="2" id="KW-1185">Reference proteome</keyword>
<dbReference type="RefSeq" id="XP_007411168.1">
    <property type="nucleotide sequence ID" value="XM_007411106.1"/>
</dbReference>
<dbReference type="EMBL" id="GL883112">
    <property type="protein sequence ID" value="EGG05679.1"/>
    <property type="molecule type" value="Genomic_DNA"/>
</dbReference>